<protein>
    <submittedName>
        <fullName evidence="1">Uncharacterized protein</fullName>
    </submittedName>
</protein>
<proteinExistence type="predicted"/>
<sequence length="27" mass="3229">MQQATQICVISLFELNRLNNLHNDWLN</sequence>
<evidence type="ECO:0000313" key="1">
    <source>
        <dbReference type="EMBL" id="JAH71815.1"/>
    </source>
</evidence>
<reference evidence="1" key="1">
    <citation type="submission" date="2014-11" db="EMBL/GenBank/DDBJ databases">
        <authorList>
            <person name="Amaro Gonzalez C."/>
        </authorList>
    </citation>
    <scope>NUCLEOTIDE SEQUENCE</scope>
</reference>
<accession>A0A0E9V312</accession>
<dbReference type="EMBL" id="GBXM01036762">
    <property type="protein sequence ID" value="JAH71815.1"/>
    <property type="molecule type" value="Transcribed_RNA"/>
</dbReference>
<dbReference type="AlphaFoldDB" id="A0A0E9V312"/>
<reference evidence="1" key="2">
    <citation type="journal article" date="2015" name="Fish Shellfish Immunol.">
        <title>Early steps in the European eel (Anguilla anguilla)-Vibrio vulnificus interaction in the gills: Role of the RtxA13 toxin.</title>
        <authorList>
            <person name="Callol A."/>
            <person name="Pajuelo D."/>
            <person name="Ebbesson L."/>
            <person name="Teles M."/>
            <person name="MacKenzie S."/>
            <person name="Amaro C."/>
        </authorList>
    </citation>
    <scope>NUCLEOTIDE SEQUENCE</scope>
</reference>
<name>A0A0E9V312_ANGAN</name>
<organism evidence="1">
    <name type="scientific">Anguilla anguilla</name>
    <name type="common">European freshwater eel</name>
    <name type="synonym">Muraena anguilla</name>
    <dbReference type="NCBI Taxonomy" id="7936"/>
    <lineage>
        <taxon>Eukaryota</taxon>
        <taxon>Metazoa</taxon>
        <taxon>Chordata</taxon>
        <taxon>Craniata</taxon>
        <taxon>Vertebrata</taxon>
        <taxon>Euteleostomi</taxon>
        <taxon>Actinopterygii</taxon>
        <taxon>Neopterygii</taxon>
        <taxon>Teleostei</taxon>
        <taxon>Anguilliformes</taxon>
        <taxon>Anguillidae</taxon>
        <taxon>Anguilla</taxon>
    </lineage>
</organism>